<proteinExistence type="predicted"/>
<dbReference type="CDD" id="cd02440">
    <property type="entry name" value="AdoMet_MTases"/>
    <property type="match status" value="1"/>
</dbReference>
<accession>A0A484X8X8</accession>
<evidence type="ECO:0000259" key="1">
    <source>
        <dbReference type="Pfam" id="PF12147"/>
    </source>
</evidence>
<dbReference type="Gene3D" id="3.40.50.150">
    <property type="entry name" value="Vaccinia Virus protein VP39"/>
    <property type="match status" value="1"/>
</dbReference>
<sequence>MVHRQPQIDFYQRLRSPLKELHLLPGFYHDTLGEENRAQAFEKMQSFISRLYANKSQKFDYQHEDRTGPSADRWRLLSGGPVPLSPVDLAYRFMRKAMKLFGAHSAGLHLGMSTGFDSGSSLDYVYQNQPQGSNAFGRFIDKIYLNSVGWRGIRQRKTHLQMLIKQAVAHLHAKGLAVRVVDIAAGHGRYVLDALANEPAVSDILLRDYSELNVAQGQEMIAQRGMSGRVRFEQGDAFNLEELSALTPRPTLAIVSGLYELFPENEQVKNSLAGLANAIDPGGILIYTGQPWHPQLELIAGVLTSHKDGKPWVMRVRSQGEMDSLVHDAGFDKCTQRIDVWGIFTVSMAVRRDN</sequence>
<gene>
    <name evidence="2" type="primary">ynbC_1</name>
    <name evidence="2" type="ORF">NCTC9001_03193</name>
</gene>
<dbReference type="AlphaFoldDB" id="A0A484X8X8"/>
<feature type="domain" description="Methyltransferase" evidence="1">
    <location>
        <begin position="44"/>
        <end position="351"/>
    </location>
</feature>
<dbReference type="EMBL" id="CAADIS010000004">
    <property type="protein sequence ID" value="VFS19199.1"/>
    <property type="molecule type" value="Genomic_DNA"/>
</dbReference>
<dbReference type="Proteomes" id="UP000372890">
    <property type="component" value="Unassembled WGS sequence"/>
</dbReference>
<dbReference type="InterPro" id="IPR022744">
    <property type="entry name" value="MeTrfase_dom_put"/>
</dbReference>
<name>A0A484X8X8_ECOLX</name>
<dbReference type="GO" id="GO:0016787">
    <property type="term" value="F:hydrolase activity"/>
    <property type="evidence" value="ECO:0007669"/>
    <property type="project" value="UniProtKB-KW"/>
</dbReference>
<protein>
    <submittedName>
        <fullName evidence="2">Putative hydrolase</fullName>
    </submittedName>
</protein>
<evidence type="ECO:0000313" key="2">
    <source>
        <dbReference type="EMBL" id="VFS19199.1"/>
    </source>
</evidence>
<dbReference type="SUPFAM" id="SSF53335">
    <property type="entry name" value="S-adenosyl-L-methionine-dependent methyltransferases"/>
    <property type="match status" value="1"/>
</dbReference>
<dbReference type="InterPro" id="IPR029063">
    <property type="entry name" value="SAM-dependent_MTases_sf"/>
</dbReference>
<evidence type="ECO:0000313" key="3">
    <source>
        <dbReference type="Proteomes" id="UP000372890"/>
    </source>
</evidence>
<keyword evidence="2" id="KW-0378">Hydrolase</keyword>
<reference evidence="2 3" key="1">
    <citation type="submission" date="2019-03" db="EMBL/GenBank/DDBJ databases">
        <authorList>
            <consortium name="Pathogen Informatics"/>
        </authorList>
    </citation>
    <scope>NUCLEOTIDE SEQUENCE [LARGE SCALE GENOMIC DNA]</scope>
    <source>
        <strain evidence="2 3">NCTC9001</strain>
    </source>
</reference>
<dbReference type="Pfam" id="PF12147">
    <property type="entry name" value="Methyltransf_20"/>
    <property type="match status" value="1"/>
</dbReference>
<organism evidence="2 3">
    <name type="scientific">Escherichia coli</name>
    <dbReference type="NCBI Taxonomy" id="562"/>
    <lineage>
        <taxon>Bacteria</taxon>
        <taxon>Pseudomonadati</taxon>
        <taxon>Pseudomonadota</taxon>
        <taxon>Gammaproteobacteria</taxon>
        <taxon>Enterobacterales</taxon>
        <taxon>Enterobacteriaceae</taxon>
        <taxon>Escherichia</taxon>
    </lineage>
</organism>